<dbReference type="STRING" id="945553.A0A0D2MJK5"/>
<sequence>MEYAPIDLYSVVMSGKMFHLDIYIVFRQICDGVEYLHEIGLAYRALELECCVMTSENAVKPPSYSCAWFDIAFPGEFQT</sequence>
<name>A0A0D2MJK5_HYPSF</name>
<keyword evidence="2" id="KW-1185">Reference proteome</keyword>
<protein>
    <recommendedName>
        <fullName evidence="3">Protein kinase domain-containing protein</fullName>
    </recommendedName>
</protein>
<dbReference type="AlphaFoldDB" id="A0A0D2MJK5"/>
<gene>
    <name evidence="1" type="ORF">HYPSUDRAFT_561359</name>
</gene>
<accession>A0A0D2MJK5</accession>
<proteinExistence type="predicted"/>
<evidence type="ECO:0000313" key="2">
    <source>
        <dbReference type="Proteomes" id="UP000054270"/>
    </source>
</evidence>
<dbReference type="InterPro" id="IPR011009">
    <property type="entry name" value="Kinase-like_dom_sf"/>
</dbReference>
<dbReference type="OrthoDB" id="6513151at2759"/>
<evidence type="ECO:0000313" key="1">
    <source>
        <dbReference type="EMBL" id="KJA23878.1"/>
    </source>
</evidence>
<organism evidence="1 2">
    <name type="scientific">Hypholoma sublateritium (strain FD-334 SS-4)</name>
    <dbReference type="NCBI Taxonomy" id="945553"/>
    <lineage>
        <taxon>Eukaryota</taxon>
        <taxon>Fungi</taxon>
        <taxon>Dikarya</taxon>
        <taxon>Basidiomycota</taxon>
        <taxon>Agaricomycotina</taxon>
        <taxon>Agaricomycetes</taxon>
        <taxon>Agaricomycetidae</taxon>
        <taxon>Agaricales</taxon>
        <taxon>Agaricineae</taxon>
        <taxon>Strophariaceae</taxon>
        <taxon>Hypholoma</taxon>
    </lineage>
</organism>
<dbReference type="Gene3D" id="1.10.510.10">
    <property type="entry name" value="Transferase(Phosphotransferase) domain 1"/>
    <property type="match status" value="1"/>
</dbReference>
<dbReference type="EMBL" id="KN817540">
    <property type="protein sequence ID" value="KJA23878.1"/>
    <property type="molecule type" value="Genomic_DNA"/>
</dbReference>
<dbReference type="Proteomes" id="UP000054270">
    <property type="component" value="Unassembled WGS sequence"/>
</dbReference>
<reference evidence="2" key="1">
    <citation type="submission" date="2014-04" db="EMBL/GenBank/DDBJ databases">
        <title>Evolutionary Origins and Diversification of the Mycorrhizal Mutualists.</title>
        <authorList>
            <consortium name="DOE Joint Genome Institute"/>
            <consortium name="Mycorrhizal Genomics Consortium"/>
            <person name="Kohler A."/>
            <person name="Kuo A."/>
            <person name="Nagy L.G."/>
            <person name="Floudas D."/>
            <person name="Copeland A."/>
            <person name="Barry K.W."/>
            <person name="Cichocki N."/>
            <person name="Veneault-Fourrey C."/>
            <person name="LaButti K."/>
            <person name="Lindquist E.A."/>
            <person name="Lipzen A."/>
            <person name="Lundell T."/>
            <person name="Morin E."/>
            <person name="Murat C."/>
            <person name="Riley R."/>
            <person name="Ohm R."/>
            <person name="Sun H."/>
            <person name="Tunlid A."/>
            <person name="Henrissat B."/>
            <person name="Grigoriev I.V."/>
            <person name="Hibbett D.S."/>
            <person name="Martin F."/>
        </authorList>
    </citation>
    <scope>NUCLEOTIDE SEQUENCE [LARGE SCALE GENOMIC DNA]</scope>
    <source>
        <strain evidence="2">FD-334 SS-4</strain>
    </source>
</reference>
<dbReference type="SUPFAM" id="SSF56112">
    <property type="entry name" value="Protein kinase-like (PK-like)"/>
    <property type="match status" value="1"/>
</dbReference>
<evidence type="ECO:0008006" key="3">
    <source>
        <dbReference type="Google" id="ProtNLM"/>
    </source>
</evidence>